<sequence length="123" mass="13086">MTAPVPAPRILLPLLLLLLLTPPPGARGEVCMASRGLSLFPESCPDFCCGTCDDQYCCSDVLKKFVWSEERCAVPEASVPASVEPVEQLGSALRFRPGYNDPMSGFELGQQGGDSAEQAPRGA</sequence>
<dbReference type="Proteomes" id="UP000005640">
    <property type="component" value="Chromosome 3"/>
</dbReference>
<dbReference type="AlphaFoldDB" id="F8WFD9"/>
<dbReference type="OpenTargets" id="ENSG00000164054"/>
<protein>
    <submittedName>
        <fullName evidence="4">Shisa family member 5</fullName>
    </submittedName>
</protein>
<reference evidence="4" key="4">
    <citation type="submission" date="2025-08" db="UniProtKB">
        <authorList>
            <consortium name="Ensembl"/>
        </authorList>
    </citation>
    <scope>IDENTIFICATION</scope>
</reference>
<feature type="region of interest" description="Disordered" evidence="1">
    <location>
        <begin position="101"/>
        <end position="123"/>
    </location>
</feature>
<evidence type="ECO:0000256" key="1">
    <source>
        <dbReference type="SAM" id="MobiDB-lite"/>
    </source>
</evidence>
<reference evidence="4 5" key="2">
    <citation type="journal article" date="2004" name="Nature">
        <title>Finishing the euchromatic sequence of the human genome.</title>
        <authorList>
            <consortium name="International Human Genome Sequencing Consortium"/>
        </authorList>
    </citation>
    <scope>NUCLEOTIDE SEQUENCE [LARGE SCALE GENOMIC DNA]</scope>
</reference>
<evidence type="ECO:0000313" key="5">
    <source>
        <dbReference type="Proteomes" id="UP000005640"/>
    </source>
</evidence>
<dbReference type="Bgee" id="ENSG00000164054">
    <property type="expression patterns" value="Expressed in oviduct epithelium and 183 other cell types or tissues"/>
</dbReference>
<dbReference type="ProteomicsDB" id="32152"/>
<dbReference type="MassIVE" id="F8WFD9"/>
<proteinExistence type="evidence at protein level"/>
<evidence type="ECO:0000256" key="2">
    <source>
        <dbReference type="SAM" id="SignalP"/>
    </source>
</evidence>
<dbReference type="ExpressionAtlas" id="F8WFD9">
    <property type="expression patterns" value="baseline and differential"/>
</dbReference>
<evidence type="ECO:0007829" key="7">
    <source>
        <dbReference type="ProteomicsDB" id="F8WFD9"/>
    </source>
</evidence>
<evidence type="ECO:0000259" key="3">
    <source>
        <dbReference type="Pfam" id="PF13908"/>
    </source>
</evidence>
<keyword evidence="2" id="KW-0732">Signal</keyword>
<keyword evidence="6 7" id="KW-1267">Proteomics identification</keyword>
<dbReference type="OrthoDB" id="9949323at2759"/>
<keyword evidence="5" id="KW-1185">Reference proteome</keyword>
<name>F8WFD9_HUMAN</name>
<dbReference type="HOGENOM" id="CLU_2014475_0_0_1"/>
<dbReference type="InterPro" id="IPR053891">
    <property type="entry name" value="Shisa_N"/>
</dbReference>
<evidence type="ECO:0000313" key="4">
    <source>
        <dbReference type="Ensembl" id="ENSP00000412811.1"/>
    </source>
</evidence>
<gene>
    <name evidence="4" type="primary">SHISA5</name>
</gene>
<reference evidence="4 5" key="3">
    <citation type="journal article" date="2006" name="Nature">
        <title>The DNA sequence, annotation and analysis of human chromosome 3.</title>
        <authorList>
            <person name="Muzny D.M."/>
            <person name="Scherer S.E."/>
            <person name="Kaul R."/>
            <person name="Wang J."/>
            <person name="Yu J."/>
            <person name="Sudbrak R."/>
            <person name="Buhay C.J."/>
            <person name="Chen R."/>
            <person name="Cree A."/>
            <person name="Ding Y."/>
            <person name="Dugan-Rocha S."/>
            <person name="Gill R."/>
            <person name="Gunaratne P."/>
            <person name="Harris R.A."/>
            <person name="Hawes A.C."/>
            <person name="Hernandez J."/>
            <person name="Hodgson A.V."/>
            <person name="Hume J."/>
            <person name="Jackson A."/>
            <person name="Khan Z.M."/>
            <person name="Kovar-Smith C."/>
            <person name="Lewis L.R."/>
            <person name="Lozado R.J."/>
            <person name="Metzker M.L."/>
            <person name="Milosavljevic A."/>
            <person name="Miner G.R."/>
            <person name="Morgan M.B."/>
            <person name="Nazareth L.V."/>
            <person name="Scott G."/>
            <person name="Sodergren E."/>
            <person name="Song X.Z."/>
            <person name="Steffen D."/>
            <person name="Wei S."/>
            <person name="Wheeler D.A."/>
            <person name="Wright M.W."/>
            <person name="Worley K.C."/>
            <person name="Yuan Y."/>
            <person name="Zhang Z."/>
            <person name="Adams C.Q."/>
            <person name="Ansari-Lari M.A."/>
            <person name="Ayele M."/>
            <person name="Brown M.J."/>
            <person name="Chen G."/>
            <person name="Chen Z."/>
            <person name="Clendenning J."/>
            <person name="Clerc-Blankenburg K.P."/>
            <person name="Chen R."/>
            <person name="Chen Z."/>
            <person name="Davis C."/>
            <person name="Delgado O."/>
            <person name="Dinh H.H."/>
            <person name="Dong W."/>
            <person name="Draper H."/>
            <person name="Ernst S."/>
            <person name="Fu G."/>
            <person name="Gonzalez-Garay M.L."/>
            <person name="Garcia D.K."/>
            <person name="Gillett W."/>
            <person name="Gu J."/>
            <person name="Hao B."/>
            <person name="Haugen E."/>
            <person name="Havlak P."/>
            <person name="He X."/>
            <person name="Hennig S."/>
            <person name="Hu S."/>
            <person name="Huang W."/>
            <person name="Jackson L.R."/>
            <person name="Jacob L.S."/>
            <person name="Kelly S.H."/>
            <person name="Kube M."/>
            <person name="Levy R."/>
            <person name="Li Z."/>
            <person name="Liu B."/>
            <person name="Liu J."/>
            <person name="Liu W."/>
            <person name="Lu J."/>
            <person name="Maheshwari M."/>
            <person name="Nguyen B.V."/>
            <person name="Okwuonu G.O."/>
            <person name="Palmeiri A."/>
            <person name="Pasternak S."/>
            <person name="Perez L.M."/>
            <person name="Phelps K.A."/>
            <person name="Plopper F.J."/>
            <person name="Qiang B."/>
            <person name="Raymond C."/>
            <person name="Rodriguez R."/>
            <person name="Saenphimmachak C."/>
            <person name="Santibanez J."/>
            <person name="Shen H."/>
            <person name="Shen Y."/>
            <person name="Subramanian S."/>
            <person name="Tabor P.E."/>
            <person name="Verduzco D."/>
            <person name="Waldron L."/>
            <person name="Wang J."/>
            <person name="Wang J."/>
            <person name="Wang Q."/>
            <person name="Williams G.A."/>
            <person name="Wong G.K."/>
            <person name="Yao Z."/>
            <person name="Zhang J."/>
            <person name="Zhang X."/>
            <person name="Zhao G."/>
            <person name="Zhou J."/>
            <person name="Zhou Y."/>
            <person name="Nelson D."/>
            <person name="Lehrach H."/>
            <person name="Reinhardt R."/>
            <person name="Naylor S.L."/>
            <person name="Yang H."/>
            <person name="Olson M."/>
            <person name="Weinstock G."/>
            <person name="Gibbs R.A."/>
        </authorList>
    </citation>
    <scope>NUCLEOTIDE SEQUENCE [LARGE SCALE GENOMIC DNA]</scope>
</reference>
<feature type="domain" description="Shisa N-terminal" evidence="3">
    <location>
        <begin position="29"/>
        <end position="72"/>
    </location>
</feature>
<dbReference type="UCSC" id="uc062jii.1">
    <property type="organism name" value="human"/>
</dbReference>
<dbReference type="ChiTaRS" id="SHISA5">
    <property type="organism name" value="human"/>
</dbReference>
<accession>F8WFD9</accession>
<dbReference type="VEuPathDB" id="HostDB:ENSG00000164054"/>
<organism evidence="4 5">
    <name type="scientific">Homo sapiens</name>
    <name type="common">Human</name>
    <dbReference type="NCBI Taxonomy" id="9606"/>
    <lineage>
        <taxon>Eukaryota</taxon>
        <taxon>Metazoa</taxon>
        <taxon>Chordata</taxon>
        <taxon>Craniata</taxon>
        <taxon>Vertebrata</taxon>
        <taxon>Euteleostomi</taxon>
        <taxon>Mammalia</taxon>
        <taxon>Eutheria</taxon>
        <taxon>Euarchontoglires</taxon>
        <taxon>Primates</taxon>
        <taxon>Haplorrhini</taxon>
        <taxon>Catarrhini</taxon>
        <taxon>Hominidae</taxon>
        <taxon>Homo</taxon>
    </lineage>
</organism>
<dbReference type="HGNC" id="HGNC:30376">
    <property type="gene designation" value="SHISA5"/>
</dbReference>
<feature type="signal peptide" evidence="2">
    <location>
        <begin position="1"/>
        <end position="28"/>
    </location>
</feature>
<dbReference type="Ensembl" id="ENST00000424965.5">
    <property type="protein sequence ID" value="ENSP00000412811.1"/>
    <property type="gene ID" value="ENSG00000164054.17"/>
</dbReference>
<reference evidence="4 5" key="1">
    <citation type="journal article" date="2001" name="Nature">
        <title>Initial sequencing and analysis of the human genome.</title>
        <authorList>
            <consortium name="International Human Genome Sequencing Consortium"/>
            <person name="Lander E.S."/>
            <person name="Linton L.M."/>
            <person name="Birren B."/>
            <person name="Nusbaum C."/>
            <person name="Zody M.C."/>
            <person name="Baldwin J."/>
            <person name="Devon K."/>
            <person name="Dewar K."/>
            <person name="Doyle M."/>
            <person name="FitzHugh W."/>
            <person name="Funke R."/>
            <person name="Gage D."/>
            <person name="Harris K."/>
            <person name="Heaford A."/>
            <person name="Howland J."/>
            <person name="Kann L."/>
            <person name="Lehoczky J."/>
            <person name="LeVine R."/>
            <person name="McEwan P."/>
            <person name="McKernan K."/>
            <person name="Meldrim J."/>
            <person name="Mesirov J.P."/>
            <person name="Miranda C."/>
            <person name="Morris W."/>
            <person name="Naylor J."/>
            <person name="Raymond C."/>
            <person name="Rosetti M."/>
            <person name="Santos R."/>
            <person name="Sheridan A."/>
            <person name="Sougnez C."/>
            <person name="Stange-Thomann N."/>
            <person name="Stojanovic N."/>
            <person name="Subramanian A."/>
            <person name="Wyman D."/>
            <person name="Rogers J."/>
            <person name="Sulston J."/>
            <person name="Ainscough R."/>
            <person name="Beck S."/>
            <person name="Bentley D."/>
            <person name="Burton J."/>
            <person name="Clee C."/>
            <person name="Carter N."/>
            <person name="Coulson A."/>
            <person name="Deadman R."/>
            <person name="Deloukas P."/>
            <person name="Dunham A."/>
            <person name="Dunham I."/>
            <person name="Durbin R."/>
            <person name="French L."/>
            <person name="Grafham D."/>
            <person name="Gregory S."/>
            <person name="Hubbard T."/>
            <person name="Humphray S."/>
            <person name="Hunt A."/>
            <person name="Jones M."/>
            <person name="Lloyd C."/>
            <person name="McMurray A."/>
            <person name="Matthews L."/>
            <person name="Mercer S."/>
            <person name="Milne S."/>
            <person name="Mullikin J.C."/>
            <person name="Mungall A."/>
            <person name="Plumb R."/>
            <person name="Ross M."/>
            <person name="Shownkeen R."/>
            <person name="Sims S."/>
            <person name="Waterston R.H."/>
            <person name="Wilson R.K."/>
            <person name="Hillier L.W."/>
            <person name="McPherson J.D."/>
            <person name="Marra M.A."/>
            <person name="Mardis E.R."/>
            <person name="Fulton L.A."/>
            <person name="Chinwalla A.T."/>
            <person name="Pepin K.H."/>
            <person name="Gish W.R."/>
            <person name="Chissoe S.L."/>
            <person name="Wendl M.C."/>
            <person name="Delehaunty K.D."/>
            <person name="Miner T.L."/>
            <person name="Delehaunty A."/>
            <person name="Kramer J.B."/>
            <person name="Cook L.L."/>
            <person name="Fulton R.S."/>
            <person name="Johnson D.L."/>
            <person name="Minx P.J."/>
            <person name="Clifton S.W."/>
            <person name="Hawkins T."/>
            <person name="Branscomb E."/>
            <person name="Predki P."/>
            <person name="Richardson P."/>
            <person name="Wenning S."/>
            <person name="Slezak T."/>
            <person name="Doggett N."/>
            <person name="Cheng J.F."/>
            <person name="Olsen A."/>
            <person name="Lucas S."/>
            <person name="Elkin C."/>
            <person name="Uberbacher E."/>
            <person name="Frazier M."/>
            <person name="Gibbs R.A."/>
            <person name="Muzny D.M."/>
            <person name="Scherer S.E."/>
            <person name="Bouck J.B."/>
            <person name="Sodergren E.J."/>
            <person name="Worley K.C."/>
            <person name="Rives C.M."/>
            <person name="Gorrell J.H."/>
            <person name="Metzker M.L."/>
            <person name="Naylor S.L."/>
            <person name="Kucherlapati R.S."/>
            <person name="Nelson D.L."/>
            <person name="Weinstock G.M."/>
            <person name="Sakaki Y."/>
            <person name="Fujiyama A."/>
            <person name="Hattori M."/>
            <person name="Yada T."/>
            <person name="Toyoda A."/>
            <person name="Itoh T."/>
            <person name="Kawagoe C."/>
            <person name="Watanabe H."/>
            <person name="Totoki Y."/>
            <person name="Taylor T."/>
            <person name="Weissenbach J."/>
            <person name="Heilig R."/>
            <person name="Saurin W."/>
            <person name="Artiguenave F."/>
            <person name="Brottier P."/>
            <person name="Bruls T."/>
            <person name="Pelletier E."/>
            <person name="Robert C."/>
            <person name="Wincker P."/>
            <person name="Smith D.R."/>
            <person name="Doucette-Stamm L."/>
            <person name="Rubenfield M."/>
            <person name="Weinstock K."/>
            <person name="Lee H.M."/>
            <person name="Dubois J."/>
            <person name="Rosenthal A."/>
            <person name="Platzer M."/>
            <person name="Nyakatura G."/>
            <person name="Taudien S."/>
            <person name="Rump A."/>
            <person name="Yang H."/>
            <person name="Yu J."/>
            <person name="Wang J."/>
            <person name="Huang G."/>
            <person name="Gu J."/>
            <person name="Hood L."/>
            <person name="Rowen L."/>
            <person name="Madan A."/>
            <person name="Qin S."/>
            <person name="Davis R.W."/>
            <person name="Federspiel N.A."/>
            <person name="Abola A.P."/>
            <person name="Proctor M.J."/>
            <person name="Myers R.M."/>
            <person name="Schmutz J."/>
            <person name="Dickson M."/>
            <person name="Grimwood J."/>
            <person name="Cox D.R."/>
            <person name="Olson M.V."/>
            <person name="Kaul R."/>
            <person name="Raymond C."/>
            <person name="Shimizu N."/>
            <person name="Kawasaki K."/>
            <person name="Minoshima S."/>
            <person name="Evans G.A."/>
            <person name="Athanasiou M."/>
            <person name="Schultz R."/>
            <person name="Roe B.A."/>
            <person name="Chen F."/>
            <person name="Pan H."/>
            <person name="Ramser J."/>
            <person name="Lehrach H."/>
            <person name="Reinhardt R."/>
            <person name="McCombie W.R."/>
            <person name="de la Bastide M."/>
            <person name="Dedhia N."/>
            <person name="Blocker H."/>
            <person name="Hornischer K."/>
            <person name="Nordsiek G."/>
            <person name="Agarwala R."/>
            <person name="Aravind L."/>
            <person name="Bailey J.A."/>
            <person name="Bateman A."/>
            <person name="Batzoglou S."/>
            <person name="Birney E."/>
            <person name="Bork P."/>
            <person name="Brown D.G."/>
            <person name="Burge C.B."/>
            <person name="Cerutti L."/>
            <person name="Chen H.C."/>
            <person name="Church D."/>
            <person name="Clamp M."/>
            <person name="Copley R.R."/>
            <person name="Doerks T."/>
            <person name="Eddy S.R."/>
            <person name="Eichler E.E."/>
            <person name="Furey T.S."/>
            <person name="Galagan J."/>
            <person name="Gilbert J.G."/>
            <person name="Harmon C."/>
            <person name="Hayashizaki Y."/>
            <person name="Haussler D."/>
            <person name="Hermjakob H."/>
            <person name="Hokamp K."/>
            <person name="Jang W."/>
            <person name="Johnson L.S."/>
            <person name="Jones T.A."/>
            <person name="Kasif S."/>
            <person name="Kaspryzk A."/>
            <person name="Kennedy S."/>
            <person name="Kent W.J."/>
            <person name="Kitts P."/>
            <person name="Koonin E.V."/>
            <person name="Korf I."/>
            <person name="Kulp D."/>
            <person name="Lancet D."/>
            <person name="Lowe T.M."/>
            <person name="McLysaght A."/>
            <person name="Mikkelsen T."/>
            <person name="Moran J.V."/>
            <person name="Mulder N."/>
            <person name="Pollara V.J."/>
            <person name="Ponting C.P."/>
            <person name="Schuler G."/>
            <person name="Schultz J."/>
            <person name="Slater G."/>
            <person name="Smit A.F."/>
            <person name="Stupka E."/>
            <person name="Szustakowski J."/>
            <person name="Thierry-Mieg D."/>
            <person name="Thierry-Mieg J."/>
            <person name="Wagner L."/>
            <person name="Wallis J."/>
            <person name="Wheeler R."/>
            <person name="Williams A."/>
            <person name="Wolf Y.I."/>
            <person name="Wolfe K.H."/>
            <person name="Yang S.P."/>
            <person name="Yeh R.F."/>
            <person name="Collins F."/>
            <person name="Guyer M.S."/>
            <person name="Peterson J."/>
            <person name="Felsenfeld A."/>
            <person name="Wetterstrand K.A."/>
            <person name="Patrinos A."/>
            <person name="Morgan M.J."/>
            <person name="de Jong P."/>
            <person name="Catanese J.J."/>
            <person name="Osoegawa K."/>
            <person name="Shizuya H."/>
            <person name="Choi S."/>
            <person name="Chen Y.J."/>
        </authorList>
    </citation>
    <scope>NUCLEOTIDE SEQUENCE [LARGE SCALE GENOMIC DNA]</scope>
</reference>
<dbReference type="GeneTree" id="ENSGT00390000008296"/>
<dbReference type="EMBL" id="AC134772">
    <property type="status" value="NOT_ANNOTATED_CDS"/>
    <property type="molecule type" value="Genomic_DNA"/>
</dbReference>
<dbReference type="Pfam" id="PF13908">
    <property type="entry name" value="Shisa_N"/>
    <property type="match status" value="1"/>
</dbReference>
<feature type="chain" id="PRO_5003379588" evidence="2">
    <location>
        <begin position="29"/>
        <end position="123"/>
    </location>
</feature>
<evidence type="ECO:0007829" key="6">
    <source>
        <dbReference type="PeptideAtlas" id="F8WFD9"/>
    </source>
</evidence>
<reference evidence="4" key="5">
    <citation type="submission" date="2025-09" db="UniProtKB">
        <authorList>
            <consortium name="Ensembl"/>
        </authorList>
    </citation>
    <scope>IDENTIFICATION</scope>
</reference>
<dbReference type="Ensembl" id="ENST00000424965.5">
    <property type="protein sequence ID" value="ENSP00000412811.1"/>
    <property type="gene ID" value="ENSG00000164054.18"/>
</dbReference>